<feature type="transmembrane region" description="Helical" evidence="2">
    <location>
        <begin position="40"/>
        <end position="59"/>
    </location>
</feature>
<keyword evidence="2" id="KW-0812">Transmembrane</keyword>
<accession>A2C6Q4</accession>
<dbReference type="NCBIfam" id="NF033183">
    <property type="entry name" value="colliding_TM"/>
    <property type="match status" value="1"/>
</dbReference>
<evidence type="ECO:0000256" key="1">
    <source>
        <dbReference type="SAM" id="MobiDB-lite"/>
    </source>
</evidence>
<feature type="transmembrane region" description="Helical" evidence="2">
    <location>
        <begin position="92"/>
        <end position="111"/>
    </location>
</feature>
<dbReference type="AlphaFoldDB" id="A2C6Q4"/>
<evidence type="ECO:0000313" key="4">
    <source>
        <dbReference type="Proteomes" id="UP000002274"/>
    </source>
</evidence>
<dbReference type="Proteomes" id="UP000002274">
    <property type="component" value="Chromosome"/>
</dbReference>
<feature type="compositionally biased region" description="Basic and acidic residues" evidence="1">
    <location>
        <begin position="250"/>
        <end position="261"/>
    </location>
</feature>
<feature type="region of interest" description="Disordered" evidence="1">
    <location>
        <begin position="197"/>
        <end position="261"/>
    </location>
</feature>
<feature type="transmembrane region" description="Helical" evidence="2">
    <location>
        <begin position="131"/>
        <end position="148"/>
    </location>
</feature>
<gene>
    <name evidence="3" type="ordered locus">P9303_04121</name>
</gene>
<evidence type="ECO:0000313" key="3">
    <source>
        <dbReference type="EMBL" id="ABM77164.1"/>
    </source>
</evidence>
<keyword evidence="2" id="KW-1133">Transmembrane helix</keyword>
<proteinExistence type="predicted"/>
<reference evidence="3 4" key="1">
    <citation type="journal article" date="2007" name="PLoS Genet.">
        <title>Patterns and implications of gene gain and loss in the evolution of Prochlorococcus.</title>
        <authorList>
            <person name="Kettler G.C."/>
            <person name="Martiny A.C."/>
            <person name="Huang K."/>
            <person name="Zucker J."/>
            <person name="Coleman M.L."/>
            <person name="Rodrigue S."/>
            <person name="Chen F."/>
            <person name="Lapidus A."/>
            <person name="Ferriera S."/>
            <person name="Johnson J."/>
            <person name="Steglich C."/>
            <person name="Church G.M."/>
            <person name="Richardson P."/>
            <person name="Chisholm S.W."/>
        </authorList>
    </citation>
    <scope>NUCLEOTIDE SEQUENCE [LARGE SCALE GENOMIC DNA]</scope>
    <source>
        <strain evidence="3 4">MIT 9303</strain>
    </source>
</reference>
<evidence type="ECO:0008006" key="5">
    <source>
        <dbReference type="Google" id="ProtNLM"/>
    </source>
</evidence>
<organism evidence="3 4">
    <name type="scientific">Prochlorococcus marinus (strain MIT 9303)</name>
    <dbReference type="NCBI Taxonomy" id="59922"/>
    <lineage>
        <taxon>Bacteria</taxon>
        <taxon>Bacillati</taxon>
        <taxon>Cyanobacteriota</taxon>
        <taxon>Cyanophyceae</taxon>
        <taxon>Synechococcales</taxon>
        <taxon>Prochlorococcaceae</taxon>
        <taxon>Prochlorococcus</taxon>
    </lineage>
</organism>
<keyword evidence="2" id="KW-0472">Membrane</keyword>
<sequence>MIAQREPLLWLQLIAIGAIPIELLLLRLVLAGADLGPVPVFERLLTWAVAVLTPTLVLWKRPADWGSLLLLRRPLSQRSEAQRQLSGLQQSLIPRLSLLVGSTALLAMFWWIDQSSILVMDLSPLQGSSRLVTLLTAVPLLALVLWQWQQLTQSLWLLTRSDQELAQAPSLSEEQLQHERLCLGLSLLTMPALLTTSSSPATTINPKQPTSKEKRSDLNGDIGEGNNAPGGGTQTHRQQTDTGGSEESEPEHPPETPPRAE</sequence>
<dbReference type="InterPro" id="IPR049610">
    <property type="entry name" value="LCTMP-like"/>
</dbReference>
<dbReference type="KEGG" id="pmf:P9303_04121"/>
<name>A2C6Q4_PROM3</name>
<dbReference type="HOGENOM" id="CLU_072525_0_0_3"/>
<dbReference type="STRING" id="59922.P9303_04121"/>
<protein>
    <recommendedName>
        <fullName evidence="5">Low-complexity tail membrane protein</fullName>
    </recommendedName>
</protein>
<evidence type="ECO:0000256" key="2">
    <source>
        <dbReference type="SAM" id="Phobius"/>
    </source>
</evidence>
<dbReference type="EMBL" id="CP000554">
    <property type="protein sequence ID" value="ABM77164.1"/>
    <property type="molecule type" value="Genomic_DNA"/>
</dbReference>
<feature type="transmembrane region" description="Helical" evidence="2">
    <location>
        <begin position="7"/>
        <end position="28"/>
    </location>
</feature>